<sequence length="56" mass="5973">MPIYPTPRITEAALRARARAREAGRRLVRHGTGTDDVVVGLALLAATGTVDDAPYI</sequence>
<comment type="caution">
    <text evidence="1">The sequence shown here is derived from an EMBL/GenBank/DDBJ whole genome shotgun (WGS) entry which is preliminary data.</text>
</comment>
<evidence type="ECO:0000313" key="1">
    <source>
        <dbReference type="EMBL" id="MFD1829926.1"/>
    </source>
</evidence>
<name>A0ABW4PKF8_9ACTN</name>
<dbReference type="Proteomes" id="UP001597365">
    <property type="component" value="Unassembled WGS sequence"/>
</dbReference>
<keyword evidence="2" id="KW-1185">Reference proteome</keyword>
<proteinExistence type="predicted"/>
<organism evidence="1 2">
    <name type="scientific">Streptomyces desertarenae</name>
    <dbReference type="NCBI Taxonomy" id="2666184"/>
    <lineage>
        <taxon>Bacteria</taxon>
        <taxon>Bacillati</taxon>
        <taxon>Actinomycetota</taxon>
        <taxon>Actinomycetes</taxon>
        <taxon>Kitasatosporales</taxon>
        <taxon>Streptomycetaceae</taxon>
        <taxon>Streptomyces</taxon>
    </lineage>
</organism>
<evidence type="ECO:0000313" key="2">
    <source>
        <dbReference type="Proteomes" id="UP001597365"/>
    </source>
</evidence>
<accession>A0ABW4PKF8</accession>
<dbReference type="EMBL" id="JBHUFU010000004">
    <property type="protein sequence ID" value="MFD1829926.1"/>
    <property type="molecule type" value="Genomic_DNA"/>
</dbReference>
<reference evidence="2" key="1">
    <citation type="journal article" date="2019" name="Int. J. Syst. Evol. Microbiol.">
        <title>The Global Catalogue of Microorganisms (GCM) 10K type strain sequencing project: providing services to taxonomists for standard genome sequencing and annotation.</title>
        <authorList>
            <consortium name="The Broad Institute Genomics Platform"/>
            <consortium name="The Broad Institute Genome Sequencing Center for Infectious Disease"/>
            <person name="Wu L."/>
            <person name="Ma J."/>
        </authorList>
    </citation>
    <scope>NUCLEOTIDE SEQUENCE [LARGE SCALE GENOMIC DNA]</scope>
    <source>
        <strain evidence="2">CGMCC 4.7455</strain>
    </source>
</reference>
<protein>
    <submittedName>
        <fullName evidence="1">Uncharacterized protein</fullName>
    </submittedName>
</protein>
<dbReference type="RefSeq" id="WP_380898886.1">
    <property type="nucleotide sequence ID" value="NZ_JBHUFU010000004.1"/>
</dbReference>
<gene>
    <name evidence="1" type="ORF">ACFSJS_09640</name>
</gene>